<evidence type="ECO:0000313" key="13">
    <source>
        <dbReference type="EMBL" id="EPD30302.1"/>
    </source>
</evidence>
<keyword evidence="2 10" id="KW-0132">Cell division</keyword>
<dbReference type="AlphaFoldDB" id="A0A9W5RDD1"/>
<feature type="binding site" evidence="10">
    <location>
        <begin position="17"/>
        <end position="19"/>
    </location>
    <ligand>
        <name>UDP-N-acetyl-alpha-D-glucosamine</name>
        <dbReference type="ChEBI" id="CHEBI:57705"/>
    </ligand>
</feature>
<dbReference type="EC" id="2.4.1.227" evidence="10"/>
<feature type="domain" description="Glycosyl transferase family 28 C-terminal" evidence="12">
    <location>
        <begin position="205"/>
        <end position="366"/>
    </location>
</feature>
<keyword evidence="5 10" id="KW-0133">Cell shape</keyword>
<dbReference type="EMBL" id="AGWN01000001">
    <property type="protein sequence ID" value="EPD30302.1"/>
    <property type="molecule type" value="Genomic_DNA"/>
</dbReference>
<dbReference type="GO" id="GO:0005975">
    <property type="term" value="P:carbohydrate metabolic process"/>
    <property type="evidence" value="ECO:0007669"/>
    <property type="project" value="InterPro"/>
</dbReference>
<feature type="binding site" evidence="10">
    <location>
        <position position="310"/>
    </location>
    <ligand>
        <name>UDP-N-acetyl-alpha-D-glucosamine</name>
        <dbReference type="ChEBI" id="CHEBI:57705"/>
    </ligand>
</feature>
<dbReference type="Gene3D" id="3.40.50.2000">
    <property type="entry name" value="Glycogen Phosphorylase B"/>
    <property type="match status" value="2"/>
</dbReference>
<organism evidence="13 14">
    <name type="scientific">Gleimia europaea ACS-120-V-Col10b</name>
    <dbReference type="NCBI Taxonomy" id="883069"/>
    <lineage>
        <taxon>Bacteria</taxon>
        <taxon>Bacillati</taxon>
        <taxon>Actinomycetota</taxon>
        <taxon>Actinomycetes</taxon>
        <taxon>Actinomycetales</taxon>
        <taxon>Actinomycetaceae</taxon>
        <taxon>Gleimia</taxon>
    </lineage>
</organism>
<evidence type="ECO:0000256" key="9">
    <source>
        <dbReference type="ARBA" id="ARBA00023316"/>
    </source>
</evidence>
<keyword evidence="8 10" id="KW-0131">Cell cycle</keyword>
<reference evidence="13 14" key="1">
    <citation type="submission" date="2013-05" db="EMBL/GenBank/DDBJ databases">
        <title>The Genome Sequence of Actinomyces europaeus ACS-120-V-COL10B.</title>
        <authorList>
            <consortium name="The Broad Institute Genomics Platform"/>
            <person name="Earl A."/>
            <person name="Ward D."/>
            <person name="Feldgarden M."/>
            <person name="Gevers D."/>
            <person name="Saerens B."/>
            <person name="Vaneechoutte M."/>
            <person name="Walker B."/>
            <person name="Young S."/>
            <person name="Zeng Q."/>
            <person name="Gargeya S."/>
            <person name="Fitzgerald M."/>
            <person name="Haas B."/>
            <person name="Abouelleil A."/>
            <person name="Allen A.W."/>
            <person name="Alvarado L."/>
            <person name="Arachchi H.M."/>
            <person name="Berlin A.M."/>
            <person name="Chapman S.B."/>
            <person name="Gainer-Dewar J."/>
            <person name="Goldberg J."/>
            <person name="Griggs A."/>
            <person name="Gujja S."/>
            <person name="Hansen M."/>
            <person name="Howarth C."/>
            <person name="Imamovic A."/>
            <person name="Ireland A."/>
            <person name="Larimer J."/>
            <person name="McCowan C."/>
            <person name="Murphy C."/>
            <person name="Pearson M."/>
            <person name="Poon T.W."/>
            <person name="Priest M."/>
            <person name="Roberts A."/>
            <person name="Saif S."/>
            <person name="Shea T."/>
            <person name="Sisk P."/>
            <person name="Sykes S."/>
            <person name="Wortman J."/>
            <person name="Nusbaum C."/>
            <person name="Birren B."/>
        </authorList>
    </citation>
    <scope>NUCLEOTIDE SEQUENCE [LARGE SCALE GENOMIC DNA]</scope>
    <source>
        <strain evidence="13 14">ACS-120-V-Col10b</strain>
    </source>
</reference>
<evidence type="ECO:0000256" key="1">
    <source>
        <dbReference type="ARBA" id="ARBA00022475"/>
    </source>
</evidence>
<dbReference type="PANTHER" id="PTHR21015">
    <property type="entry name" value="UDP-N-ACETYLGLUCOSAMINE--N-ACETYLMURAMYL-(PENTAPEPTIDE) PYROPHOSPHORYL-UNDECAPRENOL N-ACETYLGLUCOSAMINE TRANSFERASE 1"/>
    <property type="match status" value="1"/>
</dbReference>
<evidence type="ECO:0000259" key="12">
    <source>
        <dbReference type="Pfam" id="PF04101"/>
    </source>
</evidence>
<evidence type="ECO:0000256" key="7">
    <source>
        <dbReference type="ARBA" id="ARBA00023136"/>
    </source>
</evidence>
<keyword evidence="4 10" id="KW-0808">Transferase</keyword>
<dbReference type="GO" id="GO:0009252">
    <property type="term" value="P:peptidoglycan biosynthetic process"/>
    <property type="evidence" value="ECO:0007669"/>
    <property type="project" value="UniProtKB-UniRule"/>
</dbReference>
<evidence type="ECO:0000259" key="11">
    <source>
        <dbReference type="Pfam" id="PF03033"/>
    </source>
</evidence>
<keyword evidence="9 10" id="KW-0961">Cell wall biogenesis/degradation</keyword>
<feature type="binding site" evidence="10">
    <location>
        <position position="129"/>
    </location>
    <ligand>
        <name>UDP-N-acetyl-alpha-D-glucosamine</name>
        <dbReference type="ChEBI" id="CHEBI:57705"/>
    </ligand>
</feature>
<feature type="binding site" evidence="10">
    <location>
        <position position="170"/>
    </location>
    <ligand>
        <name>UDP-N-acetyl-alpha-D-glucosamine</name>
        <dbReference type="ChEBI" id="CHEBI:57705"/>
    </ligand>
</feature>
<dbReference type="Pfam" id="PF04101">
    <property type="entry name" value="Glyco_tran_28_C"/>
    <property type="match status" value="1"/>
</dbReference>
<evidence type="ECO:0000256" key="4">
    <source>
        <dbReference type="ARBA" id="ARBA00022679"/>
    </source>
</evidence>
<dbReference type="GO" id="GO:0008360">
    <property type="term" value="P:regulation of cell shape"/>
    <property type="evidence" value="ECO:0007669"/>
    <property type="project" value="UniProtKB-KW"/>
</dbReference>
<comment type="caution">
    <text evidence="10">Lacks conserved residue(s) required for the propagation of feature annotation.</text>
</comment>
<dbReference type="RefSeq" id="WP_016443414.1">
    <property type="nucleotide sequence ID" value="NZ_KE150266.1"/>
</dbReference>
<dbReference type="OrthoDB" id="9808936at2"/>
<dbReference type="GO" id="GO:0071555">
    <property type="term" value="P:cell wall organization"/>
    <property type="evidence" value="ECO:0007669"/>
    <property type="project" value="UniProtKB-KW"/>
</dbReference>
<proteinExistence type="inferred from homology"/>
<evidence type="ECO:0000313" key="14">
    <source>
        <dbReference type="Proteomes" id="UP000014387"/>
    </source>
</evidence>
<dbReference type="GO" id="GO:0005886">
    <property type="term" value="C:plasma membrane"/>
    <property type="evidence" value="ECO:0007669"/>
    <property type="project" value="UniProtKB-SubCell"/>
</dbReference>
<comment type="catalytic activity">
    <reaction evidence="10">
        <text>di-trans,octa-cis-undecaprenyl diphospho-N-acetyl-alpha-D-muramoyl-L-alanyl-D-glutamyl-meso-2,6-diaminopimeloyl-D-alanyl-D-alanine + UDP-N-acetyl-alpha-D-glucosamine = di-trans,octa-cis-undecaprenyl diphospho-[N-acetyl-alpha-D-glucosaminyl-(1-&gt;4)]-N-acetyl-alpha-D-muramoyl-L-alanyl-D-glutamyl-meso-2,6-diaminopimeloyl-D-alanyl-D-alanine + UDP + H(+)</text>
        <dbReference type="Rhea" id="RHEA:31227"/>
        <dbReference type="ChEBI" id="CHEBI:15378"/>
        <dbReference type="ChEBI" id="CHEBI:57705"/>
        <dbReference type="ChEBI" id="CHEBI:58223"/>
        <dbReference type="ChEBI" id="CHEBI:61387"/>
        <dbReference type="ChEBI" id="CHEBI:61388"/>
        <dbReference type="EC" id="2.4.1.227"/>
    </reaction>
</comment>
<comment type="subcellular location">
    <subcellularLocation>
        <location evidence="10">Cell membrane</location>
        <topology evidence="10">Peripheral membrane protein</topology>
        <orientation evidence="10">Cytoplasmic side</orientation>
    </subcellularLocation>
</comment>
<dbReference type="GO" id="GO:0051301">
    <property type="term" value="P:cell division"/>
    <property type="evidence" value="ECO:0007669"/>
    <property type="project" value="UniProtKB-KW"/>
</dbReference>
<dbReference type="PANTHER" id="PTHR21015:SF22">
    <property type="entry name" value="GLYCOSYLTRANSFERASE"/>
    <property type="match status" value="1"/>
</dbReference>
<dbReference type="CDD" id="cd03785">
    <property type="entry name" value="GT28_MurG"/>
    <property type="match status" value="1"/>
</dbReference>
<keyword evidence="14" id="KW-1185">Reference proteome</keyword>
<keyword evidence="7 10" id="KW-0472">Membrane</keyword>
<keyword evidence="3 10" id="KW-0328">Glycosyltransferase</keyword>
<gene>
    <name evidence="10" type="primary">murG</name>
    <name evidence="13" type="ORF">HMPREF9238_00039</name>
</gene>
<comment type="pathway">
    <text evidence="10">Cell wall biogenesis; peptidoglycan biosynthesis.</text>
</comment>
<protein>
    <recommendedName>
        <fullName evidence="10">UDP-N-acetylglucosamine--N-acetylmuramyl-(pentapeptide) pyrophosphoryl-undecaprenol N-acetylglucosamine transferase</fullName>
        <ecNumber evidence="10">2.4.1.227</ecNumber>
    </recommendedName>
    <alternativeName>
        <fullName evidence="10">Undecaprenyl-PP-MurNAc-pentapeptide-UDPGlcNAc GlcNAc transferase</fullName>
    </alternativeName>
</protein>
<dbReference type="GO" id="GO:0050511">
    <property type="term" value="F:undecaprenyldiphospho-muramoylpentapeptide beta-N-acetylglucosaminyltransferase activity"/>
    <property type="evidence" value="ECO:0007669"/>
    <property type="project" value="UniProtKB-UniRule"/>
</dbReference>
<feature type="domain" description="Glycosyltransferase family 28 N-terminal" evidence="11">
    <location>
        <begin position="10"/>
        <end position="144"/>
    </location>
</feature>
<evidence type="ECO:0000256" key="8">
    <source>
        <dbReference type="ARBA" id="ARBA00023306"/>
    </source>
</evidence>
<dbReference type="InterPro" id="IPR004276">
    <property type="entry name" value="GlycoTrans_28_N"/>
</dbReference>
<dbReference type="Proteomes" id="UP000014387">
    <property type="component" value="Unassembled WGS sequence"/>
</dbReference>
<comment type="similarity">
    <text evidence="10">Belongs to the glycosyltransferase 28 family. MurG subfamily.</text>
</comment>
<evidence type="ECO:0000256" key="3">
    <source>
        <dbReference type="ARBA" id="ARBA00022676"/>
    </source>
</evidence>
<dbReference type="InterPro" id="IPR007235">
    <property type="entry name" value="Glyco_trans_28_C"/>
</dbReference>
<dbReference type="Pfam" id="PF03033">
    <property type="entry name" value="Glyco_transf_28"/>
    <property type="match status" value="1"/>
</dbReference>
<evidence type="ECO:0000256" key="5">
    <source>
        <dbReference type="ARBA" id="ARBA00022960"/>
    </source>
</evidence>
<sequence length="382" mass="39970">MASVNAGARVLLAGGGSAGHVNPLLAVASVLRDREIEVQALGTASGLEKDLVPAADITLHTIKKVAAPRRPNKAALTFGPDLAKSVRDVERLIKSEAIEAVVGFGGYVSAPAYLAARAHGIPVVIHEQNARAGLANKLGARFAPALALTFPQTRLKARRGITEVTGLPLRAPIEQLAKDRATPEGKVNRREQAAVLLGLDPAKPTMLITGGSLGAVHLNEVMVRTGAVFGADHQVLHLTGKGKSEGVAEAVAASGFAGKWIVREYAMDMETYFAAADLVIGRAGAGMVAELTALGLPAVYVPLPIGNGEQKLNALEHVRKGGAMLFDDADFSEKIVRSFVVPLLDSPKRLADMAHASAKLGHVDASYRVADLVESVLCRGQI</sequence>
<comment type="caution">
    <text evidence="13">The sequence shown here is derived from an EMBL/GenBank/DDBJ whole genome shotgun (WGS) entry which is preliminary data.</text>
</comment>
<evidence type="ECO:0000256" key="6">
    <source>
        <dbReference type="ARBA" id="ARBA00022984"/>
    </source>
</evidence>
<keyword evidence="6 10" id="KW-0573">Peptidoglycan synthesis</keyword>
<feature type="binding site" evidence="10">
    <location>
        <position position="212"/>
    </location>
    <ligand>
        <name>UDP-N-acetyl-alpha-D-glucosamine</name>
        <dbReference type="ChEBI" id="CHEBI:57705"/>
    </ligand>
</feature>
<dbReference type="InterPro" id="IPR006009">
    <property type="entry name" value="GlcNAc_MurG"/>
</dbReference>
<dbReference type="HAMAP" id="MF_00033">
    <property type="entry name" value="MurG"/>
    <property type="match status" value="1"/>
</dbReference>
<dbReference type="NCBIfam" id="TIGR01133">
    <property type="entry name" value="murG"/>
    <property type="match status" value="1"/>
</dbReference>
<evidence type="ECO:0000256" key="2">
    <source>
        <dbReference type="ARBA" id="ARBA00022618"/>
    </source>
</evidence>
<accession>A0A9W5RDD1</accession>
<name>A0A9W5RDD1_9ACTO</name>
<evidence type="ECO:0000256" key="10">
    <source>
        <dbReference type="HAMAP-Rule" id="MF_00033"/>
    </source>
</evidence>
<keyword evidence="1 10" id="KW-1003">Cell membrane</keyword>
<dbReference type="SUPFAM" id="SSF53756">
    <property type="entry name" value="UDP-Glycosyltransferase/glycogen phosphorylase"/>
    <property type="match status" value="1"/>
</dbReference>
<comment type="function">
    <text evidence="10">Cell wall formation. Catalyzes the transfer of a GlcNAc subunit on undecaprenyl-pyrophosphoryl-MurNAc-pentapeptide (lipid intermediate I) to form undecaprenyl-pyrophosphoryl-MurNAc-(pentapeptide)GlcNAc (lipid intermediate II).</text>
</comment>